<name>A0A1I0YCM8_9FLAO</name>
<keyword evidence="15" id="KW-1185">Reference proteome</keyword>
<keyword evidence="11" id="KW-0697">Rotamase</keyword>
<evidence type="ECO:0000313" key="14">
    <source>
        <dbReference type="EMBL" id="SFB11064.1"/>
    </source>
</evidence>
<keyword evidence="2" id="KW-1003">Cell membrane</keyword>
<evidence type="ECO:0000256" key="1">
    <source>
        <dbReference type="ARBA" id="ARBA00004382"/>
    </source>
</evidence>
<feature type="domain" description="PpiC" evidence="13">
    <location>
        <begin position="347"/>
        <end position="453"/>
    </location>
</feature>
<proteinExistence type="inferred from homology"/>
<dbReference type="PANTHER" id="PTHR47529">
    <property type="entry name" value="PEPTIDYL-PROLYL CIS-TRANS ISOMERASE D"/>
    <property type="match status" value="1"/>
</dbReference>
<evidence type="ECO:0000256" key="4">
    <source>
        <dbReference type="ARBA" id="ARBA00022692"/>
    </source>
</evidence>
<dbReference type="SUPFAM" id="SSF54534">
    <property type="entry name" value="FKBP-like"/>
    <property type="match status" value="1"/>
</dbReference>
<keyword evidence="5 12" id="KW-1133">Transmembrane helix</keyword>
<protein>
    <recommendedName>
        <fullName evidence="9">Periplasmic chaperone PpiD</fullName>
    </recommendedName>
    <alternativeName>
        <fullName evidence="10">Periplasmic folding chaperone</fullName>
    </alternativeName>
</protein>
<evidence type="ECO:0000259" key="13">
    <source>
        <dbReference type="PROSITE" id="PS50198"/>
    </source>
</evidence>
<dbReference type="Pfam" id="PF13623">
    <property type="entry name" value="SurA_N_2"/>
    <property type="match status" value="1"/>
</dbReference>
<dbReference type="RefSeq" id="WP_091476050.1">
    <property type="nucleotide sequence ID" value="NZ_FOJT01000004.1"/>
</dbReference>
<keyword evidence="11 14" id="KW-0413">Isomerase</keyword>
<evidence type="ECO:0000256" key="11">
    <source>
        <dbReference type="PROSITE-ProRule" id="PRU00278"/>
    </source>
</evidence>
<comment type="similarity">
    <text evidence="8">Belongs to the PpiD chaperone family.</text>
</comment>
<evidence type="ECO:0000256" key="10">
    <source>
        <dbReference type="ARBA" id="ARBA00042775"/>
    </source>
</evidence>
<keyword evidence="7" id="KW-0143">Chaperone</keyword>
<dbReference type="PROSITE" id="PS50198">
    <property type="entry name" value="PPIC_PPIASE_2"/>
    <property type="match status" value="1"/>
</dbReference>
<evidence type="ECO:0000256" key="2">
    <source>
        <dbReference type="ARBA" id="ARBA00022475"/>
    </source>
</evidence>
<dbReference type="GO" id="GO:0003755">
    <property type="term" value="F:peptidyl-prolyl cis-trans isomerase activity"/>
    <property type="evidence" value="ECO:0007669"/>
    <property type="project" value="UniProtKB-KW"/>
</dbReference>
<dbReference type="EMBL" id="FOJT01000004">
    <property type="protein sequence ID" value="SFB11064.1"/>
    <property type="molecule type" value="Genomic_DNA"/>
</dbReference>
<evidence type="ECO:0000256" key="3">
    <source>
        <dbReference type="ARBA" id="ARBA00022519"/>
    </source>
</evidence>
<dbReference type="PANTHER" id="PTHR47529:SF1">
    <property type="entry name" value="PERIPLASMIC CHAPERONE PPID"/>
    <property type="match status" value="1"/>
</dbReference>
<evidence type="ECO:0000256" key="5">
    <source>
        <dbReference type="ARBA" id="ARBA00022989"/>
    </source>
</evidence>
<keyword evidence="6 12" id="KW-0472">Membrane</keyword>
<dbReference type="GO" id="GO:0005886">
    <property type="term" value="C:plasma membrane"/>
    <property type="evidence" value="ECO:0007669"/>
    <property type="project" value="UniProtKB-SubCell"/>
</dbReference>
<sequence>MAVLSKIRQKSFLVIAVVGLALFAFIIGALIENGGFGQTVRNAGTINGVDIPFEEFRGKVDMAQKSQQGQNMSIIQATNGVWDQEVRRVLLQKQCEKLGLRIGDDQLINIIKEDPQFSQTPQFLNAAGKFDKAKFNEALLSLKKNSPEQWGKWLEDEKRIMQGAAEQMYNTMVQSGFYTTQAEAKFNYELENNKVTFDVVSVPYSTIDDKKVEPTDAELIAFMEKDKKKYKADESRELEFVLIEDKASAEDKKVVEDKVNGLLNSVEDNPVTATVNEAKIGFRNTPNLVEFVNANSDIKYDSTYVAKKDLPAEHAEALFNLAPGQVYGPYTFGDYYCITRTLGRKASANAKASHILISYEGTQVPNKKEKRTKEEAKAKAGSLLAQVLANPSAFQMLAYTSSDDSSSQQGGDLGYFGQGQMVKPFNDFVFSNPVGKIGMVETDFGFHIINVTDKQDAVRLATIAQKISPSETTSDQVFTTATKFEMAANEKAFDVAAKEMKLTVAPVAKLLALDENVQGVGNQREIVRWAFGAKEGEVKRFNIPAGHVIARLKKVNEAGLLTIEEAKIAIGPKLRNQKKAEQIKVKMAGFTLEAVSKATGSPVKEALDVVAANAYIQTIGAEPRVVGTAFSLKAGVVSPTIDGNSGVFKIKVKSSTKAPAAASYTDIVTRLNGQSKGSAPGRVYNALRKDATIEDNRAQFN</sequence>
<evidence type="ECO:0000256" key="8">
    <source>
        <dbReference type="ARBA" id="ARBA00038408"/>
    </source>
</evidence>
<reference evidence="15" key="1">
    <citation type="submission" date="2016-10" db="EMBL/GenBank/DDBJ databases">
        <authorList>
            <person name="Varghese N."/>
            <person name="Submissions S."/>
        </authorList>
    </citation>
    <scope>NUCLEOTIDE SEQUENCE [LARGE SCALE GENOMIC DNA]</scope>
    <source>
        <strain evidence="15">DSM 21789</strain>
    </source>
</reference>
<dbReference type="InterPro" id="IPR027304">
    <property type="entry name" value="Trigger_fact/SurA_dom_sf"/>
</dbReference>
<dbReference type="STRING" id="498292.SAMN05660845_1664"/>
<evidence type="ECO:0000256" key="6">
    <source>
        <dbReference type="ARBA" id="ARBA00023136"/>
    </source>
</evidence>
<dbReference type="InterPro" id="IPR046357">
    <property type="entry name" value="PPIase_dom_sf"/>
</dbReference>
<dbReference type="InterPro" id="IPR000297">
    <property type="entry name" value="PPIase_PpiC"/>
</dbReference>
<dbReference type="InterPro" id="IPR052029">
    <property type="entry name" value="PpiD_chaperone"/>
</dbReference>
<dbReference type="Gene3D" id="3.10.50.40">
    <property type="match status" value="1"/>
</dbReference>
<evidence type="ECO:0000256" key="7">
    <source>
        <dbReference type="ARBA" id="ARBA00023186"/>
    </source>
</evidence>
<feature type="transmembrane region" description="Helical" evidence="12">
    <location>
        <begin position="12"/>
        <end position="31"/>
    </location>
</feature>
<evidence type="ECO:0000256" key="9">
    <source>
        <dbReference type="ARBA" id="ARBA00040743"/>
    </source>
</evidence>
<keyword evidence="4 12" id="KW-0812">Transmembrane</keyword>
<dbReference type="SUPFAM" id="SSF109998">
    <property type="entry name" value="Triger factor/SurA peptide-binding domain-like"/>
    <property type="match status" value="1"/>
</dbReference>
<evidence type="ECO:0000256" key="12">
    <source>
        <dbReference type="SAM" id="Phobius"/>
    </source>
</evidence>
<gene>
    <name evidence="14" type="ORF">SAMN05660845_1664</name>
</gene>
<organism evidence="14 15">
    <name type="scientific">Flavobacterium swingsii</name>
    <dbReference type="NCBI Taxonomy" id="498292"/>
    <lineage>
        <taxon>Bacteria</taxon>
        <taxon>Pseudomonadati</taxon>
        <taxon>Bacteroidota</taxon>
        <taxon>Flavobacteriia</taxon>
        <taxon>Flavobacteriales</taxon>
        <taxon>Flavobacteriaceae</taxon>
        <taxon>Flavobacterium</taxon>
    </lineage>
</organism>
<accession>A0A1I0YCM8</accession>
<dbReference type="Proteomes" id="UP000199604">
    <property type="component" value="Unassembled WGS sequence"/>
</dbReference>
<evidence type="ECO:0000313" key="15">
    <source>
        <dbReference type="Proteomes" id="UP000199604"/>
    </source>
</evidence>
<keyword evidence="3" id="KW-0997">Cell inner membrane</keyword>
<dbReference type="Pfam" id="PF13616">
    <property type="entry name" value="Rotamase_3"/>
    <property type="match status" value="1"/>
</dbReference>
<dbReference type="OrthoDB" id="9812372at2"/>
<comment type="subcellular location">
    <subcellularLocation>
        <location evidence="1">Cell inner membrane</location>
        <topology evidence="1">Single-pass type II membrane protein</topology>
        <orientation evidence="1">Periplasmic side</orientation>
    </subcellularLocation>
</comment>
<dbReference type="AlphaFoldDB" id="A0A1I0YCM8"/>